<gene>
    <name evidence="2" type="ORF">SAMN02745121_04827</name>
</gene>
<dbReference type="OrthoDB" id="9798632at2"/>
<dbReference type="InterPro" id="IPR036291">
    <property type="entry name" value="NAD(P)-bd_dom_sf"/>
</dbReference>
<dbReference type="PANTHER" id="PTHR14097:SF8">
    <property type="entry name" value="NAD(P)-BINDING DOMAIN-CONTAINING PROTEIN"/>
    <property type="match status" value="1"/>
</dbReference>
<evidence type="ECO:0000313" key="2">
    <source>
        <dbReference type="EMBL" id="SFE60507.1"/>
    </source>
</evidence>
<reference evidence="3" key="1">
    <citation type="submission" date="2016-10" db="EMBL/GenBank/DDBJ databases">
        <authorList>
            <person name="Varghese N."/>
            <person name="Submissions S."/>
        </authorList>
    </citation>
    <scope>NUCLEOTIDE SEQUENCE [LARGE SCALE GENOMIC DNA]</scope>
    <source>
        <strain evidence="3">ATCC 25963</strain>
    </source>
</reference>
<dbReference type="SUPFAM" id="SSF51735">
    <property type="entry name" value="NAD(P)-binding Rossmann-fold domains"/>
    <property type="match status" value="1"/>
</dbReference>
<dbReference type="PANTHER" id="PTHR14097">
    <property type="entry name" value="OXIDOREDUCTASE HTATIP2"/>
    <property type="match status" value="1"/>
</dbReference>
<evidence type="ECO:0000259" key="1">
    <source>
        <dbReference type="Pfam" id="PF13460"/>
    </source>
</evidence>
<dbReference type="STRING" id="54.SAMN02745121_04827"/>
<evidence type="ECO:0000313" key="3">
    <source>
        <dbReference type="Proteomes" id="UP000199400"/>
    </source>
</evidence>
<dbReference type="Gene3D" id="3.40.50.720">
    <property type="entry name" value="NAD(P)-binding Rossmann-like Domain"/>
    <property type="match status" value="1"/>
</dbReference>
<keyword evidence="3" id="KW-1185">Reference proteome</keyword>
<dbReference type="InterPro" id="IPR016040">
    <property type="entry name" value="NAD(P)-bd_dom"/>
</dbReference>
<sequence>MKALIFGATGMIGQGVLRESLLDPQIDLVTVVGRNPTGQRHPKLRELVHADLGDLSPIAAQLAGHDACFFCLGVSSARMSEADYTRVTYDLTLTVARRLAALCPDMTFVYVSGGGADSSERGRVMWARVKGKTENALRELPFRASYVVRPGFIQPMHGIRSRTRLYNALYAVLAPLYPLWKVLFPGLVTNTEQLARAMIAVARDGTAKYILETRDINAIGQRELAARAG</sequence>
<dbReference type="EMBL" id="FOMX01000016">
    <property type="protein sequence ID" value="SFE60507.1"/>
    <property type="molecule type" value="Genomic_DNA"/>
</dbReference>
<feature type="domain" description="NAD(P)-binding" evidence="1">
    <location>
        <begin position="7"/>
        <end position="124"/>
    </location>
</feature>
<protein>
    <submittedName>
        <fullName evidence="2">NAD dependent epimerase/dehydratase family protein</fullName>
    </submittedName>
</protein>
<organism evidence="2 3">
    <name type="scientific">Nannocystis exedens</name>
    <dbReference type="NCBI Taxonomy" id="54"/>
    <lineage>
        <taxon>Bacteria</taxon>
        <taxon>Pseudomonadati</taxon>
        <taxon>Myxococcota</taxon>
        <taxon>Polyangia</taxon>
        <taxon>Nannocystales</taxon>
        <taxon>Nannocystaceae</taxon>
        <taxon>Nannocystis</taxon>
    </lineage>
</organism>
<dbReference type="Proteomes" id="UP000199400">
    <property type="component" value="Unassembled WGS sequence"/>
</dbReference>
<accession>A0A1I2BWP8</accession>
<proteinExistence type="predicted"/>
<dbReference type="Pfam" id="PF13460">
    <property type="entry name" value="NAD_binding_10"/>
    <property type="match status" value="1"/>
</dbReference>
<dbReference type="AlphaFoldDB" id="A0A1I2BWP8"/>
<name>A0A1I2BWP8_9BACT</name>
<dbReference type="RefSeq" id="WP_096329273.1">
    <property type="nucleotide sequence ID" value="NZ_FOMX01000016.1"/>
</dbReference>